<reference evidence="2" key="1">
    <citation type="journal article" date="2019" name="bioRxiv">
        <title>The Genome of the Zebra Mussel, Dreissena polymorpha: A Resource for Invasive Species Research.</title>
        <authorList>
            <person name="McCartney M.A."/>
            <person name="Auch B."/>
            <person name="Kono T."/>
            <person name="Mallez S."/>
            <person name="Zhang Y."/>
            <person name="Obille A."/>
            <person name="Becker A."/>
            <person name="Abrahante J.E."/>
            <person name="Garbe J."/>
            <person name="Badalamenti J.P."/>
            <person name="Herman A."/>
            <person name="Mangelson H."/>
            <person name="Liachko I."/>
            <person name="Sullivan S."/>
            <person name="Sone E.D."/>
            <person name="Koren S."/>
            <person name="Silverstein K.A.T."/>
            <person name="Beckman K.B."/>
            <person name="Gohl D.M."/>
        </authorList>
    </citation>
    <scope>NUCLEOTIDE SEQUENCE</scope>
    <source>
        <strain evidence="2">Duluth1</strain>
        <tissue evidence="2">Whole animal</tissue>
    </source>
</reference>
<sequence length="59" mass="6674">MQRRQNTRDTPLSQNPIPIVQDEQTTDRTTQLLADQTSSMALSEQLISEPSSIDQQTET</sequence>
<accession>A0A9D4CHV7</accession>
<proteinExistence type="predicted"/>
<name>A0A9D4CHV7_DREPO</name>
<gene>
    <name evidence="2" type="ORF">DPMN_051460</name>
</gene>
<evidence type="ECO:0000313" key="2">
    <source>
        <dbReference type="EMBL" id="KAH3725613.1"/>
    </source>
</evidence>
<evidence type="ECO:0000256" key="1">
    <source>
        <dbReference type="SAM" id="MobiDB-lite"/>
    </source>
</evidence>
<dbReference type="Proteomes" id="UP000828390">
    <property type="component" value="Unassembled WGS sequence"/>
</dbReference>
<dbReference type="EMBL" id="JAIWYP010000012">
    <property type="protein sequence ID" value="KAH3725613.1"/>
    <property type="molecule type" value="Genomic_DNA"/>
</dbReference>
<organism evidence="2 3">
    <name type="scientific">Dreissena polymorpha</name>
    <name type="common">Zebra mussel</name>
    <name type="synonym">Mytilus polymorpha</name>
    <dbReference type="NCBI Taxonomy" id="45954"/>
    <lineage>
        <taxon>Eukaryota</taxon>
        <taxon>Metazoa</taxon>
        <taxon>Spiralia</taxon>
        <taxon>Lophotrochozoa</taxon>
        <taxon>Mollusca</taxon>
        <taxon>Bivalvia</taxon>
        <taxon>Autobranchia</taxon>
        <taxon>Heteroconchia</taxon>
        <taxon>Euheterodonta</taxon>
        <taxon>Imparidentia</taxon>
        <taxon>Neoheterodontei</taxon>
        <taxon>Myida</taxon>
        <taxon>Dreissenoidea</taxon>
        <taxon>Dreissenidae</taxon>
        <taxon>Dreissena</taxon>
    </lineage>
</organism>
<comment type="caution">
    <text evidence="2">The sequence shown here is derived from an EMBL/GenBank/DDBJ whole genome shotgun (WGS) entry which is preliminary data.</text>
</comment>
<evidence type="ECO:0000313" key="3">
    <source>
        <dbReference type="Proteomes" id="UP000828390"/>
    </source>
</evidence>
<dbReference type="AlphaFoldDB" id="A0A9D4CHV7"/>
<reference evidence="2" key="2">
    <citation type="submission" date="2020-11" db="EMBL/GenBank/DDBJ databases">
        <authorList>
            <person name="McCartney M.A."/>
            <person name="Auch B."/>
            <person name="Kono T."/>
            <person name="Mallez S."/>
            <person name="Becker A."/>
            <person name="Gohl D.M."/>
            <person name="Silverstein K.A.T."/>
            <person name="Koren S."/>
            <person name="Bechman K.B."/>
            <person name="Herman A."/>
            <person name="Abrahante J.E."/>
            <person name="Garbe J."/>
        </authorList>
    </citation>
    <scope>NUCLEOTIDE SEQUENCE</scope>
    <source>
        <strain evidence="2">Duluth1</strain>
        <tissue evidence="2">Whole animal</tissue>
    </source>
</reference>
<feature type="region of interest" description="Disordered" evidence="1">
    <location>
        <begin position="40"/>
        <end position="59"/>
    </location>
</feature>
<protein>
    <submittedName>
        <fullName evidence="2">Uncharacterized protein</fullName>
    </submittedName>
</protein>
<keyword evidence="3" id="KW-1185">Reference proteome</keyword>
<feature type="region of interest" description="Disordered" evidence="1">
    <location>
        <begin position="1"/>
        <end position="29"/>
    </location>
</feature>